<dbReference type="NCBIfam" id="TIGR01444">
    <property type="entry name" value="fkbM_fam"/>
    <property type="match status" value="1"/>
</dbReference>
<dbReference type="OrthoDB" id="9801609at2"/>
<dbReference type="GO" id="GO:0005737">
    <property type="term" value="C:cytoplasm"/>
    <property type="evidence" value="ECO:0007669"/>
    <property type="project" value="GOC"/>
</dbReference>
<accession>A0A2K8Z587</accession>
<dbReference type="GO" id="GO:0006888">
    <property type="term" value="P:endoplasmic reticulum to Golgi vesicle-mediated transport"/>
    <property type="evidence" value="ECO:0007669"/>
    <property type="project" value="TreeGrafter"/>
</dbReference>
<protein>
    <submittedName>
        <fullName evidence="2">FkbM family methyltransferase</fullName>
    </submittedName>
</protein>
<dbReference type="PANTHER" id="PTHR34009">
    <property type="entry name" value="PROTEIN STAR"/>
    <property type="match status" value="1"/>
</dbReference>
<keyword evidence="3" id="KW-1185">Reference proteome</keyword>
<proteinExistence type="predicted"/>
<dbReference type="Gene3D" id="3.40.50.150">
    <property type="entry name" value="Vaccinia Virus protein VP39"/>
    <property type="match status" value="1"/>
</dbReference>
<dbReference type="KEGG" id="spir:CWM47_26360"/>
<organism evidence="2 3">
    <name type="scientific">Spirosoma pollinicola</name>
    <dbReference type="NCBI Taxonomy" id="2057025"/>
    <lineage>
        <taxon>Bacteria</taxon>
        <taxon>Pseudomonadati</taxon>
        <taxon>Bacteroidota</taxon>
        <taxon>Cytophagia</taxon>
        <taxon>Cytophagales</taxon>
        <taxon>Cytophagaceae</taxon>
        <taxon>Spirosoma</taxon>
    </lineage>
</organism>
<dbReference type="InterPro" id="IPR029063">
    <property type="entry name" value="SAM-dependent_MTases_sf"/>
</dbReference>
<evidence type="ECO:0000313" key="3">
    <source>
        <dbReference type="Proteomes" id="UP000232883"/>
    </source>
</evidence>
<keyword evidence="2" id="KW-0489">Methyltransferase</keyword>
<dbReference type="AlphaFoldDB" id="A0A2K8Z587"/>
<gene>
    <name evidence="2" type="ORF">CWM47_26360</name>
</gene>
<dbReference type="GO" id="GO:0016197">
    <property type="term" value="P:endosomal transport"/>
    <property type="evidence" value="ECO:0007669"/>
    <property type="project" value="TreeGrafter"/>
</dbReference>
<dbReference type="Pfam" id="PF05050">
    <property type="entry name" value="Methyltransf_21"/>
    <property type="match status" value="1"/>
</dbReference>
<dbReference type="Proteomes" id="UP000232883">
    <property type="component" value="Chromosome"/>
</dbReference>
<dbReference type="PANTHER" id="PTHR34009:SF2">
    <property type="entry name" value="PROTEIN STAR"/>
    <property type="match status" value="1"/>
</dbReference>
<sequence length="243" mass="28064">MKTLNCLFKQFSISYAIRFGLLEYVRRFFNKNAYLAYSQTGEDIIIKNILESITNGFYVEVGSNEPIQHSNTFGLYQQGWKGITVDANLKMVNMHKTIRPNDIAICAAVSDEEKEVTFYEFDMDEISTIDTDFYDRHKDTQRVNRQTTLKTRTLNSIIEENLPPSTSIDLLSIDVEGHDYNVLNSIDLKKFRPKLIVIEMHSFDLVNPLLNPIYSKMAQSNYRLVGYATWNGYFMANEFGVNA</sequence>
<evidence type="ECO:0000259" key="1">
    <source>
        <dbReference type="Pfam" id="PF05050"/>
    </source>
</evidence>
<evidence type="ECO:0000313" key="2">
    <source>
        <dbReference type="EMBL" id="AUD05057.1"/>
    </source>
</evidence>
<dbReference type="SUPFAM" id="SSF53335">
    <property type="entry name" value="S-adenosyl-L-methionine-dependent methyltransferases"/>
    <property type="match status" value="1"/>
</dbReference>
<reference evidence="2 3" key="1">
    <citation type="submission" date="2017-11" db="EMBL/GenBank/DDBJ databases">
        <title>Taxonomic description and genome sequences of Spirosoma HA7 sp. nov., isolated from pollen microhabitat of Corylus avellana.</title>
        <authorList>
            <person name="Ambika Manirajan B."/>
            <person name="Suarez C."/>
            <person name="Ratering S."/>
            <person name="Geissler-Plaum R."/>
            <person name="Cardinale M."/>
            <person name="Sylvia S."/>
        </authorList>
    </citation>
    <scope>NUCLEOTIDE SEQUENCE [LARGE SCALE GENOMIC DNA]</scope>
    <source>
        <strain evidence="2 3">HA7</strain>
    </source>
</reference>
<dbReference type="InterPro" id="IPR006342">
    <property type="entry name" value="FkbM_mtfrase"/>
</dbReference>
<dbReference type="GO" id="GO:0005886">
    <property type="term" value="C:plasma membrane"/>
    <property type="evidence" value="ECO:0007669"/>
    <property type="project" value="TreeGrafter"/>
</dbReference>
<name>A0A2K8Z587_9BACT</name>
<dbReference type="InterPro" id="IPR053202">
    <property type="entry name" value="EGF_Rcpt_Signaling_Reg"/>
</dbReference>
<dbReference type="GO" id="GO:0008168">
    <property type="term" value="F:methyltransferase activity"/>
    <property type="evidence" value="ECO:0007669"/>
    <property type="project" value="UniProtKB-KW"/>
</dbReference>
<dbReference type="RefSeq" id="WP_100991472.1">
    <property type="nucleotide sequence ID" value="NZ_CP025096.1"/>
</dbReference>
<dbReference type="EMBL" id="CP025096">
    <property type="protein sequence ID" value="AUD05057.1"/>
    <property type="molecule type" value="Genomic_DNA"/>
</dbReference>
<keyword evidence="2" id="KW-0808">Transferase</keyword>
<feature type="domain" description="Methyltransferase FkbM" evidence="1">
    <location>
        <begin position="60"/>
        <end position="224"/>
    </location>
</feature>
<dbReference type="GO" id="GO:0032259">
    <property type="term" value="P:methylation"/>
    <property type="evidence" value="ECO:0007669"/>
    <property type="project" value="UniProtKB-KW"/>
</dbReference>